<name>A0A1H0A8P6_9EURY</name>
<dbReference type="AlphaFoldDB" id="A0A1H0A8P6"/>
<dbReference type="Proteomes" id="UP000199370">
    <property type="component" value="Unassembled WGS sequence"/>
</dbReference>
<reference evidence="1 2" key="1">
    <citation type="submission" date="2016-10" db="EMBL/GenBank/DDBJ databases">
        <authorList>
            <person name="de Groot N.N."/>
        </authorList>
    </citation>
    <scope>NUCLEOTIDE SEQUENCE [LARGE SCALE GENOMIC DNA]</scope>
    <source>
        <strain evidence="2">EB21,IBRC-M 10013,KCTC 4048</strain>
    </source>
</reference>
<dbReference type="RefSeq" id="WP_089735794.1">
    <property type="nucleotide sequence ID" value="NZ_FNIA01000025.1"/>
</dbReference>
<dbReference type="STRING" id="996166.SAMN05192554_12545"/>
<keyword evidence="2" id="KW-1185">Reference proteome</keyword>
<accession>A0A1H0A8P6</accession>
<dbReference type="EMBL" id="FNIA01000025">
    <property type="protein sequence ID" value="SDN30008.1"/>
    <property type="molecule type" value="Genomic_DNA"/>
</dbReference>
<gene>
    <name evidence="1" type="ORF">SAMN05192554_12545</name>
</gene>
<protein>
    <submittedName>
        <fullName evidence="1">Uncharacterized protein</fullName>
    </submittedName>
</protein>
<organism evidence="1 2">
    <name type="scientific">Haloarchaeobius iranensis</name>
    <dbReference type="NCBI Taxonomy" id="996166"/>
    <lineage>
        <taxon>Archaea</taxon>
        <taxon>Methanobacteriati</taxon>
        <taxon>Methanobacteriota</taxon>
        <taxon>Stenosarchaea group</taxon>
        <taxon>Halobacteria</taxon>
        <taxon>Halobacteriales</taxon>
        <taxon>Halorubellaceae</taxon>
        <taxon>Haloarchaeobius</taxon>
    </lineage>
</organism>
<sequence length="93" mass="9629">MEKTDANMIQVRVLIRNDGESIGESTAMAKVETSGSLVGQEETDFSVAPISQTVPVFTFDPATDGPVSLSDYTASGKISGGGWVTASESSPGE</sequence>
<evidence type="ECO:0000313" key="1">
    <source>
        <dbReference type="EMBL" id="SDN30008.1"/>
    </source>
</evidence>
<evidence type="ECO:0000313" key="2">
    <source>
        <dbReference type="Proteomes" id="UP000199370"/>
    </source>
</evidence>
<proteinExistence type="predicted"/>